<sequence length="333" mass="37505">MFATPCQVGVRATKLMHTNEITTLRELVISYYSGYLSNRPGDLRKRMENIQFNQKEIQNNHHYFVSFFHSIGQWSGREIDASQAERLGRSCLSIACSALSLARSAQAKRSTKIDHQAGFQGFGGARAYCVTGPGSLGQDTYYYGPKYRHAGRREGKLIYRSAPGSPGICSRRIASYASLARLAYENIYFRVSRFPGDYPSSGVHQPICLSVFEPEIAPGKRSKGMPACEPLKSRWSPLSLGTRNLRKVTSSLSVSWIGIRYLGKGNGLMDAPSRKPVLQIFHHSRLGVRILAMCGQNDAQRFDFQTYLLQYELHKWRPEYNCDGYTNSAAIYR</sequence>
<name>A0A4C1YKX9_EUMVA</name>
<protein>
    <submittedName>
        <fullName evidence="1">Uncharacterized protein</fullName>
    </submittedName>
</protein>
<dbReference type="AlphaFoldDB" id="A0A4C1YKX9"/>
<evidence type="ECO:0000313" key="1">
    <source>
        <dbReference type="EMBL" id="GBP75522.1"/>
    </source>
</evidence>
<reference evidence="1 2" key="1">
    <citation type="journal article" date="2019" name="Commun. Biol.">
        <title>The bagworm genome reveals a unique fibroin gene that provides high tensile strength.</title>
        <authorList>
            <person name="Kono N."/>
            <person name="Nakamura H."/>
            <person name="Ohtoshi R."/>
            <person name="Tomita M."/>
            <person name="Numata K."/>
            <person name="Arakawa K."/>
        </authorList>
    </citation>
    <scope>NUCLEOTIDE SEQUENCE [LARGE SCALE GENOMIC DNA]</scope>
</reference>
<gene>
    <name evidence="1" type="ORF">EVAR_58803_1</name>
</gene>
<accession>A0A4C1YKX9</accession>
<dbReference type="EMBL" id="BGZK01001251">
    <property type="protein sequence ID" value="GBP75522.1"/>
    <property type="molecule type" value="Genomic_DNA"/>
</dbReference>
<evidence type="ECO:0000313" key="2">
    <source>
        <dbReference type="Proteomes" id="UP000299102"/>
    </source>
</evidence>
<organism evidence="1 2">
    <name type="scientific">Eumeta variegata</name>
    <name type="common">Bagworm moth</name>
    <name type="synonym">Eumeta japonica</name>
    <dbReference type="NCBI Taxonomy" id="151549"/>
    <lineage>
        <taxon>Eukaryota</taxon>
        <taxon>Metazoa</taxon>
        <taxon>Ecdysozoa</taxon>
        <taxon>Arthropoda</taxon>
        <taxon>Hexapoda</taxon>
        <taxon>Insecta</taxon>
        <taxon>Pterygota</taxon>
        <taxon>Neoptera</taxon>
        <taxon>Endopterygota</taxon>
        <taxon>Lepidoptera</taxon>
        <taxon>Glossata</taxon>
        <taxon>Ditrysia</taxon>
        <taxon>Tineoidea</taxon>
        <taxon>Psychidae</taxon>
        <taxon>Oiketicinae</taxon>
        <taxon>Eumeta</taxon>
    </lineage>
</organism>
<dbReference type="Proteomes" id="UP000299102">
    <property type="component" value="Unassembled WGS sequence"/>
</dbReference>
<keyword evidence="2" id="KW-1185">Reference proteome</keyword>
<proteinExistence type="predicted"/>
<comment type="caution">
    <text evidence="1">The sequence shown here is derived from an EMBL/GenBank/DDBJ whole genome shotgun (WGS) entry which is preliminary data.</text>
</comment>